<dbReference type="CDD" id="cd09487">
    <property type="entry name" value="SAM_superfamily"/>
    <property type="match status" value="1"/>
</dbReference>
<proteinExistence type="predicted"/>
<evidence type="ECO:0000256" key="1">
    <source>
        <dbReference type="SAM" id="MobiDB-lite"/>
    </source>
</evidence>
<dbReference type="OrthoDB" id="2425468at2759"/>
<reference evidence="3 4" key="1">
    <citation type="journal article" date="2019" name="Environ. Microbiol.">
        <title>At the nexus of three kingdoms: the genome of the mycorrhizal fungus Gigaspora margarita provides insights into plant, endobacterial and fungal interactions.</title>
        <authorList>
            <person name="Venice F."/>
            <person name="Ghignone S."/>
            <person name="Salvioli di Fossalunga A."/>
            <person name="Amselem J."/>
            <person name="Novero M."/>
            <person name="Xianan X."/>
            <person name="Sedzielewska Toro K."/>
            <person name="Morin E."/>
            <person name="Lipzen A."/>
            <person name="Grigoriev I.V."/>
            <person name="Henrissat B."/>
            <person name="Martin F.M."/>
            <person name="Bonfante P."/>
        </authorList>
    </citation>
    <scope>NUCLEOTIDE SEQUENCE [LARGE SCALE GENOMIC DNA]</scope>
    <source>
        <strain evidence="3 4">BEG34</strain>
    </source>
</reference>
<keyword evidence="4" id="KW-1185">Reference proteome</keyword>
<feature type="non-terminal residue" evidence="3">
    <location>
        <position position="92"/>
    </location>
</feature>
<evidence type="ECO:0000313" key="4">
    <source>
        <dbReference type="Proteomes" id="UP000439903"/>
    </source>
</evidence>
<dbReference type="AlphaFoldDB" id="A0A8H3X531"/>
<feature type="domain" description="SAM" evidence="2">
    <location>
        <begin position="22"/>
        <end position="90"/>
    </location>
</feature>
<dbReference type="Gene3D" id="1.10.150.50">
    <property type="entry name" value="Transcription Factor, Ets-1"/>
    <property type="match status" value="1"/>
</dbReference>
<organism evidence="3 4">
    <name type="scientific">Gigaspora margarita</name>
    <dbReference type="NCBI Taxonomy" id="4874"/>
    <lineage>
        <taxon>Eukaryota</taxon>
        <taxon>Fungi</taxon>
        <taxon>Fungi incertae sedis</taxon>
        <taxon>Mucoromycota</taxon>
        <taxon>Glomeromycotina</taxon>
        <taxon>Glomeromycetes</taxon>
        <taxon>Diversisporales</taxon>
        <taxon>Gigasporaceae</taxon>
        <taxon>Gigaspora</taxon>
    </lineage>
</organism>
<evidence type="ECO:0000259" key="2">
    <source>
        <dbReference type="SMART" id="SM00454"/>
    </source>
</evidence>
<evidence type="ECO:0000313" key="3">
    <source>
        <dbReference type="EMBL" id="KAF0416555.1"/>
    </source>
</evidence>
<feature type="region of interest" description="Disordered" evidence="1">
    <location>
        <begin position="1"/>
        <end position="22"/>
    </location>
</feature>
<name>A0A8H3X531_GIGMA</name>
<dbReference type="SMART" id="SM00454">
    <property type="entry name" value="SAM"/>
    <property type="match status" value="1"/>
</dbReference>
<dbReference type="InterPro" id="IPR001660">
    <property type="entry name" value="SAM"/>
</dbReference>
<dbReference type="SUPFAM" id="SSF47769">
    <property type="entry name" value="SAM/Pointed domain"/>
    <property type="match status" value="1"/>
</dbReference>
<protein>
    <submittedName>
        <fullName evidence="3">Crinkler family protein</fullName>
    </submittedName>
</protein>
<accession>A0A8H3X531</accession>
<dbReference type="Proteomes" id="UP000439903">
    <property type="component" value="Unassembled WGS sequence"/>
</dbReference>
<gene>
    <name evidence="3" type="ORF">F8M41_007392</name>
</gene>
<sequence>MSISASTSVGEKGSPPTIDEVESWTRPEKIIEFLRGQNLRLEESDFDVFSNQDVDGTEFLDLSQEDLERWKVPGGRAKKIMRLIKKIKGEGE</sequence>
<comment type="caution">
    <text evidence="3">The sequence shown here is derived from an EMBL/GenBank/DDBJ whole genome shotgun (WGS) entry which is preliminary data.</text>
</comment>
<dbReference type="InterPro" id="IPR013761">
    <property type="entry name" value="SAM/pointed_sf"/>
</dbReference>
<dbReference type="EMBL" id="WTPW01001747">
    <property type="protein sequence ID" value="KAF0416555.1"/>
    <property type="molecule type" value="Genomic_DNA"/>
</dbReference>